<evidence type="ECO:0000259" key="6">
    <source>
        <dbReference type="PROSITE" id="PS50234"/>
    </source>
</evidence>
<feature type="transmembrane region" description="Helical" evidence="5">
    <location>
        <begin position="6"/>
        <end position="25"/>
    </location>
</feature>
<dbReference type="InterPro" id="IPR050768">
    <property type="entry name" value="UPF0353/GerABKA_families"/>
</dbReference>
<evidence type="ECO:0000256" key="4">
    <source>
        <dbReference type="ARBA" id="ARBA00023136"/>
    </source>
</evidence>
<feature type="domain" description="VWFA" evidence="6">
    <location>
        <begin position="91"/>
        <end position="268"/>
    </location>
</feature>
<dbReference type="PANTHER" id="PTHR22550">
    <property type="entry name" value="SPORE GERMINATION PROTEIN"/>
    <property type="match status" value="1"/>
</dbReference>
<keyword evidence="4 5" id="KW-0472">Membrane</keyword>
<evidence type="ECO:0000256" key="2">
    <source>
        <dbReference type="ARBA" id="ARBA00022692"/>
    </source>
</evidence>
<keyword evidence="1" id="KW-1003">Cell membrane</keyword>
<evidence type="ECO:0000313" key="7">
    <source>
        <dbReference type="EMBL" id="MDN3708537.1"/>
    </source>
</evidence>
<reference evidence="8" key="1">
    <citation type="journal article" date="2019" name="Int. J. Syst. Evol. Microbiol.">
        <title>The Global Catalogue of Microorganisms (GCM) 10K type strain sequencing project: providing services to taxonomists for standard genome sequencing and annotation.</title>
        <authorList>
            <consortium name="The Broad Institute Genomics Platform"/>
            <consortium name="The Broad Institute Genome Sequencing Center for Infectious Disease"/>
            <person name="Wu L."/>
            <person name="Ma J."/>
        </authorList>
    </citation>
    <scope>NUCLEOTIDE SEQUENCE [LARGE SCALE GENOMIC DNA]</scope>
    <source>
        <strain evidence="8">CECT 7184</strain>
    </source>
</reference>
<evidence type="ECO:0000256" key="1">
    <source>
        <dbReference type="ARBA" id="ARBA00022475"/>
    </source>
</evidence>
<dbReference type="SMART" id="SM00327">
    <property type="entry name" value="VWA"/>
    <property type="match status" value="1"/>
</dbReference>
<feature type="transmembrane region" description="Helical" evidence="5">
    <location>
        <begin position="55"/>
        <end position="74"/>
    </location>
</feature>
<dbReference type="InterPro" id="IPR036465">
    <property type="entry name" value="vWFA_dom_sf"/>
</dbReference>
<organism evidence="7 8">
    <name type="scientific">Paenimyroides ceti</name>
    <dbReference type="NCBI Taxonomy" id="395087"/>
    <lineage>
        <taxon>Bacteria</taxon>
        <taxon>Pseudomonadati</taxon>
        <taxon>Bacteroidota</taxon>
        <taxon>Flavobacteriia</taxon>
        <taxon>Flavobacteriales</taxon>
        <taxon>Flavobacteriaceae</taxon>
        <taxon>Paenimyroides</taxon>
    </lineage>
</organism>
<dbReference type="PROSITE" id="PS50234">
    <property type="entry name" value="VWFA"/>
    <property type="match status" value="1"/>
</dbReference>
<dbReference type="EMBL" id="JAUFQU010000001">
    <property type="protein sequence ID" value="MDN3708537.1"/>
    <property type="molecule type" value="Genomic_DNA"/>
</dbReference>
<evidence type="ECO:0000313" key="8">
    <source>
        <dbReference type="Proteomes" id="UP001242368"/>
    </source>
</evidence>
<protein>
    <submittedName>
        <fullName evidence="7">VWA domain-containing protein</fullName>
    </submittedName>
</protein>
<accession>A0ABT8CY98</accession>
<evidence type="ECO:0000256" key="5">
    <source>
        <dbReference type="SAM" id="Phobius"/>
    </source>
</evidence>
<keyword evidence="3 5" id="KW-1133">Transmembrane helix</keyword>
<dbReference type="Gene3D" id="3.40.50.410">
    <property type="entry name" value="von Willebrand factor, type A domain"/>
    <property type="match status" value="1"/>
</dbReference>
<dbReference type="RefSeq" id="WP_290364398.1">
    <property type="nucleotide sequence ID" value="NZ_JAUFQU010000001.1"/>
</dbReference>
<dbReference type="InterPro" id="IPR002035">
    <property type="entry name" value="VWF_A"/>
</dbReference>
<comment type="caution">
    <text evidence="7">The sequence shown here is derived from an EMBL/GenBank/DDBJ whole genome shotgun (WGS) entry which is preliminary data.</text>
</comment>
<sequence>MWELDNTYYFYLLLLLPLLAGLFIWNSLWKKRKIKDFGSGSFLKKLAPEASPSKPVLKAIIALFSLFILIIGLVNPKIGTRIETVKRQGIDIVFAIDVSKSMLAEDIAPNRLGKTKQLASQIINNLQSDRIGIVGYAGSAFPMLPITTDYNMAKMYLQDMNTDMVSSMGTALSEAIEVGSEYFDDPETGKLMILISDGEDHNEGIDNAIAIAKEKGIKIITIGVGTEQGGNIPLKENGRIVGYKQDTDGSTVITKMNKATLEQIAKATGGQFMYGNNTAEVVDLVNKTLQNIEKTDFESQQIADFQSQFQWFIGLAFLLLIADLFIFERKTSWMSKWNLFNEKR</sequence>
<name>A0ABT8CY98_9FLAO</name>
<dbReference type="SUPFAM" id="SSF53300">
    <property type="entry name" value="vWA-like"/>
    <property type="match status" value="1"/>
</dbReference>
<gene>
    <name evidence="7" type="ORF">QW060_15655</name>
</gene>
<dbReference type="Proteomes" id="UP001242368">
    <property type="component" value="Unassembled WGS sequence"/>
</dbReference>
<keyword evidence="8" id="KW-1185">Reference proteome</keyword>
<keyword evidence="2 5" id="KW-0812">Transmembrane</keyword>
<dbReference type="Pfam" id="PF00092">
    <property type="entry name" value="VWA"/>
    <property type="match status" value="1"/>
</dbReference>
<feature type="transmembrane region" description="Helical" evidence="5">
    <location>
        <begin position="309"/>
        <end position="327"/>
    </location>
</feature>
<dbReference type="PANTHER" id="PTHR22550:SF5">
    <property type="entry name" value="LEUCINE ZIPPER PROTEIN 4"/>
    <property type="match status" value="1"/>
</dbReference>
<proteinExistence type="predicted"/>
<evidence type="ECO:0000256" key="3">
    <source>
        <dbReference type="ARBA" id="ARBA00022989"/>
    </source>
</evidence>